<evidence type="ECO:0000256" key="1">
    <source>
        <dbReference type="SAM" id="MobiDB-lite"/>
    </source>
</evidence>
<gene>
    <name evidence="2" type="primary">ORF31543</name>
</gene>
<sequence>MPKTKQKSGSSREHKDRPIHPYSRKALKLGKQIIHEKRVESARSNQTMRTEILAEKLLVSEPS</sequence>
<reference evidence="2" key="1">
    <citation type="submission" date="2014-12" db="EMBL/GenBank/DDBJ databases">
        <title>Insight into the proteome of Arion vulgaris.</title>
        <authorList>
            <person name="Aradska J."/>
            <person name="Bulat T."/>
            <person name="Smidak R."/>
            <person name="Sarate P."/>
            <person name="Gangsoo J."/>
            <person name="Sialana F."/>
            <person name="Bilban M."/>
            <person name="Lubec G."/>
        </authorList>
    </citation>
    <scope>NUCLEOTIDE SEQUENCE</scope>
    <source>
        <tissue evidence="2">Skin</tissue>
    </source>
</reference>
<accession>A0A0B6YR88</accession>
<organism evidence="2">
    <name type="scientific">Arion vulgaris</name>
    <dbReference type="NCBI Taxonomy" id="1028688"/>
    <lineage>
        <taxon>Eukaryota</taxon>
        <taxon>Metazoa</taxon>
        <taxon>Spiralia</taxon>
        <taxon>Lophotrochozoa</taxon>
        <taxon>Mollusca</taxon>
        <taxon>Gastropoda</taxon>
        <taxon>Heterobranchia</taxon>
        <taxon>Euthyneura</taxon>
        <taxon>Panpulmonata</taxon>
        <taxon>Eupulmonata</taxon>
        <taxon>Stylommatophora</taxon>
        <taxon>Helicina</taxon>
        <taxon>Arionoidea</taxon>
        <taxon>Arionidae</taxon>
        <taxon>Arion</taxon>
    </lineage>
</organism>
<evidence type="ECO:0000313" key="2">
    <source>
        <dbReference type="EMBL" id="CEK57945.1"/>
    </source>
</evidence>
<dbReference type="AlphaFoldDB" id="A0A0B6YR88"/>
<feature type="compositionally biased region" description="Basic and acidic residues" evidence="1">
    <location>
        <begin position="10"/>
        <end position="19"/>
    </location>
</feature>
<dbReference type="EMBL" id="HACG01011080">
    <property type="protein sequence ID" value="CEK57945.1"/>
    <property type="molecule type" value="Transcribed_RNA"/>
</dbReference>
<feature type="region of interest" description="Disordered" evidence="1">
    <location>
        <begin position="1"/>
        <end position="23"/>
    </location>
</feature>
<proteinExistence type="predicted"/>
<name>A0A0B6YR88_9EUPU</name>
<protein>
    <submittedName>
        <fullName evidence="2">Uncharacterized protein</fullName>
    </submittedName>
</protein>